<dbReference type="Pfam" id="PF20803">
    <property type="entry name" value="PaaX_M"/>
    <property type="match status" value="1"/>
</dbReference>
<dbReference type="InterPro" id="IPR048846">
    <property type="entry name" value="PaaX-like_central"/>
</dbReference>
<dbReference type="AlphaFoldDB" id="A0A2G9YTJ4"/>
<dbReference type="GO" id="GO:0006351">
    <property type="term" value="P:DNA-templated transcription"/>
    <property type="evidence" value="ECO:0007669"/>
    <property type="project" value="TreeGrafter"/>
</dbReference>
<proteinExistence type="predicted"/>
<dbReference type="PANTHER" id="PTHR30319:SF1">
    <property type="entry name" value="TRANSCRIPTIONAL REPRESSOR PAAX"/>
    <property type="match status" value="1"/>
</dbReference>
<name>A0A2G9YTJ4_9BACT</name>
<dbReference type="Proteomes" id="UP000229054">
    <property type="component" value="Unassembled WGS sequence"/>
</dbReference>
<dbReference type="Gene3D" id="3.30.70.2650">
    <property type="match status" value="1"/>
</dbReference>
<sequence>MGLGKYKYYFKKPRSAIVKDILYWLSIAGAVSVAATSPYFGVNLWRGQKRLGKYPRKRVYDTFYNLKKQGLIETQKRNNQIFISLSKKGTQKAGWLQIDKLKIKRPQRWDRKWRIVIFDIAELKKLYREAFRGKLKELGFRPLQKSVWIHPFDCRAEVDLLKDFFGLSEKELNLIIADKISNGAQIKNFFNLS</sequence>
<keyword evidence="1" id="KW-1133">Transmembrane helix</keyword>
<evidence type="ECO:0000313" key="4">
    <source>
        <dbReference type="Proteomes" id="UP000229054"/>
    </source>
</evidence>
<reference evidence="3 4" key="1">
    <citation type="submission" date="2017-09" db="EMBL/GenBank/DDBJ databases">
        <title>Depth-based differentiation of microbial function through sediment-hosted aquifers and enrichment of novel symbionts in the deep terrestrial subsurface.</title>
        <authorList>
            <person name="Probst A.J."/>
            <person name="Ladd B."/>
            <person name="Jarett J.K."/>
            <person name="Geller-Mcgrath D.E."/>
            <person name="Sieber C.M."/>
            <person name="Emerson J.B."/>
            <person name="Anantharaman K."/>
            <person name="Thomas B.C."/>
            <person name="Malmstrom R."/>
            <person name="Stieglmeier M."/>
            <person name="Klingl A."/>
            <person name="Woyke T."/>
            <person name="Ryan C.M."/>
            <person name="Banfield J.F."/>
        </authorList>
    </citation>
    <scope>NUCLEOTIDE SEQUENCE [LARGE SCALE GENOMIC DNA]</scope>
    <source>
        <strain evidence="3">CG23_combo_of_CG06-09_8_20_14_all_39_25</strain>
    </source>
</reference>
<organism evidence="3 4">
    <name type="scientific">Candidatus Nealsonbacteria bacterium CG23_combo_of_CG06-09_8_20_14_all_39_25</name>
    <dbReference type="NCBI Taxonomy" id="1974723"/>
    <lineage>
        <taxon>Bacteria</taxon>
        <taxon>Candidatus Nealsoniibacteriota</taxon>
    </lineage>
</organism>
<comment type="caution">
    <text evidence="3">The sequence shown here is derived from an EMBL/GenBank/DDBJ whole genome shotgun (WGS) entry which is preliminary data.</text>
</comment>
<accession>A0A2G9YTJ4</accession>
<dbReference type="PANTHER" id="PTHR30319">
    <property type="entry name" value="PHENYLACETIC ACID REGULATOR-RELATED TRANSCRIPTIONAL REPRESSOR"/>
    <property type="match status" value="1"/>
</dbReference>
<dbReference type="EMBL" id="PCRN01000012">
    <property type="protein sequence ID" value="PIP22492.1"/>
    <property type="molecule type" value="Genomic_DNA"/>
</dbReference>
<evidence type="ECO:0000313" key="3">
    <source>
        <dbReference type="EMBL" id="PIP22492.1"/>
    </source>
</evidence>
<evidence type="ECO:0000256" key="1">
    <source>
        <dbReference type="SAM" id="Phobius"/>
    </source>
</evidence>
<gene>
    <name evidence="3" type="ORF">COX38_00255</name>
</gene>
<protein>
    <recommendedName>
        <fullName evidence="2">Transcriptional repressor PaaX-like central Cas2-like domain-containing protein</fullName>
    </recommendedName>
</protein>
<keyword evidence="1" id="KW-0472">Membrane</keyword>
<evidence type="ECO:0000259" key="2">
    <source>
        <dbReference type="Pfam" id="PF20803"/>
    </source>
</evidence>
<feature type="domain" description="Transcriptional repressor PaaX-like central Cas2-like" evidence="2">
    <location>
        <begin position="107"/>
        <end position="179"/>
    </location>
</feature>
<feature type="transmembrane region" description="Helical" evidence="1">
    <location>
        <begin position="21"/>
        <end position="40"/>
    </location>
</feature>
<keyword evidence="1" id="KW-0812">Transmembrane</keyword>